<feature type="transmembrane region" description="Helical" evidence="6">
    <location>
        <begin position="259"/>
        <end position="278"/>
    </location>
</feature>
<evidence type="ECO:0000256" key="4">
    <source>
        <dbReference type="ARBA" id="ARBA00023012"/>
    </source>
</evidence>
<evidence type="ECO:0000256" key="3">
    <source>
        <dbReference type="ARBA" id="ARBA00022553"/>
    </source>
</evidence>
<dbReference type="SUPFAM" id="SSF47384">
    <property type="entry name" value="Homodimeric domain of signal transducing histidine kinase"/>
    <property type="match status" value="1"/>
</dbReference>
<evidence type="ECO:0000256" key="6">
    <source>
        <dbReference type="SAM" id="Phobius"/>
    </source>
</evidence>
<dbReference type="PANTHER" id="PTHR45339:SF1">
    <property type="entry name" value="HYBRID SIGNAL TRANSDUCTION HISTIDINE KINASE J"/>
    <property type="match status" value="1"/>
</dbReference>
<organism evidence="8 9">
    <name type="scientific">Desulfotalea psychrophila</name>
    <dbReference type="NCBI Taxonomy" id="84980"/>
    <lineage>
        <taxon>Bacteria</taxon>
        <taxon>Pseudomonadati</taxon>
        <taxon>Thermodesulfobacteriota</taxon>
        <taxon>Desulfobulbia</taxon>
        <taxon>Desulfobulbales</taxon>
        <taxon>Desulfocapsaceae</taxon>
        <taxon>Desulfotalea</taxon>
    </lineage>
</organism>
<dbReference type="Gene3D" id="6.10.340.10">
    <property type="match status" value="1"/>
</dbReference>
<gene>
    <name evidence="8" type="ORF">JYU06_04845</name>
</gene>
<keyword evidence="4" id="KW-0902">Two-component regulatory system</keyword>
<feature type="non-terminal residue" evidence="8">
    <location>
        <position position="483"/>
    </location>
</feature>
<evidence type="ECO:0000313" key="9">
    <source>
        <dbReference type="Proteomes" id="UP000717534"/>
    </source>
</evidence>
<keyword evidence="3" id="KW-0597">Phosphoprotein</keyword>
<dbReference type="InterPro" id="IPR036097">
    <property type="entry name" value="HisK_dim/P_sf"/>
</dbReference>
<evidence type="ECO:0000256" key="5">
    <source>
        <dbReference type="SAM" id="Coils"/>
    </source>
</evidence>
<feature type="domain" description="Histidine kinase" evidence="7">
    <location>
        <begin position="369"/>
        <end position="483"/>
    </location>
</feature>
<comment type="catalytic activity">
    <reaction evidence="1">
        <text>ATP + protein L-histidine = ADP + protein N-phospho-L-histidine.</text>
        <dbReference type="EC" id="2.7.13.3"/>
    </reaction>
</comment>
<dbReference type="SMART" id="SM00388">
    <property type="entry name" value="HisKA"/>
    <property type="match status" value="1"/>
</dbReference>
<keyword evidence="9" id="KW-1185">Reference proteome</keyword>
<dbReference type="InterPro" id="IPR003661">
    <property type="entry name" value="HisK_dim/P_dom"/>
</dbReference>
<accession>A0ABS3AVK3</accession>
<keyword evidence="6" id="KW-0472">Membrane</keyword>
<protein>
    <recommendedName>
        <fullName evidence="2">histidine kinase</fullName>
        <ecNumber evidence="2">2.7.13.3</ecNumber>
    </recommendedName>
</protein>
<keyword evidence="5" id="KW-0175">Coiled coil</keyword>
<dbReference type="EC" id="2.7.13.3" evidence="2"/>
<dbReference type="Gene3D" id="3.30.450.20">
    <property type="entry name" value="PAS domain"/>
    <property type="match status" value="2"/>
</dbReference>
<evidence type="ECO:0000256" key="2">
    <source>
        <dbReference type="ARBA" id="ARBA00012438"/>
    </source>
</evidence>
<evidence type="ECO:0000313" key="8">
    <source>
        <dbReference type="EMBL" id="MBN4068828.1"/>
    </source>
</evidence>
<dbReference type="PANTHER" id="PTHR45339">
    <property type="entry name" value="HYBRID SIGNAL TRANSDUCTION HISTIDINE KINASE J"/>
    <property type="match status" value="1"/>
</dbReference>
<feature type="coiled-coil region" evidence="5">
    <location>
        <begin position="318"/>
        <end position="345"/>
    </location>
</feature>
<dbReference type="Proteomes" id="UP000717534">
    <property type="component" value="Unassembled WGS sequence"/>
</dbReference>
<keyword evidence="6" id="KW-1133">Transmembrane helix</keyword>
<dbReference type="InterPro" id="IPR005467">
    <property type="entry name" value="His_kinase_dom"/>
</dbReference>
<dbReference type="CDD" id="cd00082">
    <property type="entry name" value="HisKA"/>
    <property type="match status" value="1"/>
</dbReference>
<proteinExistence type="predicted"/>
<keyword evidence="6" id="KW-0812">Transmembrane</keyword>
<comment type="caution">
    <text evidence="8">The sequence shown here is derived from an EMBL/GenBank/DDBJ whole genome shotgun (WGS) entry which is preliminary data.</text>
</comment>
<dbReference type="EMBL" id="JAFITO010000059">
    <property type="protein sequence ID" value="MBN4068828.1"/>
    <property type="molecule type" value="Genomic_DNA"/>
</dbReference>
<dbReference type="PROSITE" id="PS50109">
    <property type="entry name" value="HIS_KIN"/>
    <property type="match status" value="1"/>
</dbReference>
<dbReference type="Pfam" id="PF00512">
    <property type="entry name" value="HisKA"/>
    <property type="match status" value="1"/>
</dbReference>
<name>A0ABS3AVK3_9BACT</name>
<evidence type="ECO:0000256" key="1">
    <source>
        <dbReference type="ARBA" id="ARBA00000085"/>
    </source>
</evidence>
<dbReference type="Gene3D" id="1.10.287.130">
    <property type="match status" value="1"/>
</dbReference>
<sequence length="483" mass="54138">MGVALIQALLLGAFFLHQHNKTNRNIVTQQLQAASQNTNTQLSIFLNSLLQDLETASQQVERMAQKNYQQYNLLKTLKNNNKAFSALNFYDINGFIKSSVSDTTPENIPDRFLKNTALFTFPYQTGKPYVCQLKITENKLAFGISQPILFLDNSYIIGVISALISYDTIQNVIDQIALPPHLNILILNSEGIVVAQHLSSPDTPPHLSFPVEQVWDGDIVIDHIHYASVSSLLDFHGQQLTIVSNIDIKQSLAPTVRSFMLLIFIILLLLILSALVGWTTNKKIIEPLQLLADTSSTMIQGKEIDIFLPQDAELHDLAAALNDLNNQLRVSNSSLEEEVRKRRREEKSAILAKIEAEKANQAKSIFLANMSHEIRTPLHGMIGMLEMMNNDSMTRQQQQLLSMTTTSGQRLQTVVNSILDLSQIESGKFHLHSSPFSLSDLVLEVVELMQVQVETHNKDISIYSEQAEDIPNTLIGDSGRIRQ</sequence>
<evidence type="ECO:0000259" key="7">
    <source>
        <dbReference type="PROSITE" id="PS50109"/>
    </source>
</evidence>
<reference evidence="8 9" key="1">
    <citation type="submission" date="2021-02" db="EMBL/GenBank/DDBJ databases">
        <title>Activity-based single-cell genomes from oceanic crustal fluid captures similar information to metagenomic and metatranscriptomic surveys with orders of magnitude less sampling.</title>
        <authorList>
            <person name="D'Angelo T.S."/>
            <person name="Orcutt B.N."/>
        </authorList>
    </citation>
    <scope>NUCLEOTIDE SEQUENCE [LARGE SCALE GENOMIC DNA]</scope>
    <source>
        <strain evidence="8">AH-315-G02</strain>
    </source>
</reference>